<feature type="compositionally biased region" description="Basic and acidic residues" evidence="1">
    <location>
        <begin position="1"/>
        <end position="16"/>
    </location>
</feature>
<feature type="compositionally biased region" description="Basic residues" evidence="1">
    <location>
        <begin position="109"/>
        <end position="136"/>
    </location>
</feature>
<feature type="region of interest" description="Disordered" evidence="1">
    <location>
        <begin position="1"/>
        <end position="250"/>
    </location>
</feature>
<sequence>MMLSRRSDETTADRWRQGTAHWRGGGADGAPGVDEDNDADDNQQGGEERMKAPVGLWLTWGGENDDANGDSRPSRDGRRWNGAGARRRHGLEQQGFGEGAAPRRVLTSGRRRMPTTAAKRRRWHRAAGRRGAHQRLAKTTTPTAAKRLPDGGGRDSRATAMATTSDGSERGGDTAQGATDAGGERLEARLAETGDGSSRGAALGFGTTGEGAPAASGRRRGGREWWRWQHGLTGRRQRQAARWRGPRASRAAAQRCGAARRLCERRHGAQGQEAARQRQATVHGRWRPRRAGKRENEAQESHLRARGG</sequence>
<protein>
    <recommendedName>
        <fullName evidence="4">DUF834 domain-containing protein</fullName>
    </recommendedName>
</protein>
<dbReference type="EMBL" id="SPHZ02000011">
    <property type="protein sequence ID" value="KAF0893502.1"/>
    <property type="molecule type" value="Genomic_DNA"/>
</dbReference>
<feature type="region of interest" description="Disordered" evidence="1">
    <location>
        <begin position="264"/>
        <end position="308"/>
    </location>
</feature>
<name>A0A6G1C003_9ORYZ</name>
<feature type="compositionally biased region" description="Low complexity" evidence="1">
    <location>
        <begin position="269"/>
        <end position="280"/>
    </location>
</feature>
<evidence type="ECO:0000313" key="3">
    <source>
        <dbReference type="Proteomes" id="UP000479710"/>
    </source>
</evidence>
<reference evidence="2 3" key="1">
    <citation type="submission" date="2019-11" db="EMBL/GenBank/DDBJ databases">
        <title>Whole genome sequence of Oryza granulata.</title>
        <authorList>
            <person name="Li W."/>
        </authorList>
    </citation>
    <scope>NUCLEOTIDE SEQUENCE [LARGE SCALE GENOMIC DNA]</scope>
    <source>
        <strain evidence="3">cv. Menghai</strain>
        <tissue evidence="2">Leaf</tissue>
    </source>
</reference>
<feature type="compositionally biased region" description="Basic and acidic residues" evidence="1">
    <location>
        <begin position="182"/>
        <end position="192"/>
    </location>
</feature>
<keyword evidence="3" id="KW-1185">Reference proteome</keyword>
<organism evidence="2 3">
    <name type="scientific">Oryza meyeriana var. granulata</name>
    <dbReference type="NCBI Taxonomy" id="110450"/>
    <lineage>
        <taxon>Eukaryota</taxon>
        <taxon>Viridiplantae</taxon>
        <taxon>Streptophyta</taxon>
        <taxon>Embryophyta</taxon>
        <taxon>Tracheophyta</taxon>
        <taxon>Spermatophyta</taxon>
        <taxon>Magnoliopsida</taxon>
        <taxon>Liliopsida</taxon>
        <taxon>Poales</taxon>
        <taxon>Poaceae</taxon>
        <taxon>BOP clade</taxon>
        <taxon>Oryzoideae</taxon>
        <taxon>Oryzeae</taxon>
        <taxon>Oryzinae</taxon>
        <taxon>Oryza</taxon>
        <taxon>Oryza meyeriana</taxon>
    </lineage>
</organism>
<feature type="compositionally biased region" description="Basic and acidic residues" evidence="1">
    <location>
        <begin position="147"/>
        <end position="157"/>
    </location>
</feature>
<evidence type="ECO:0000313" key="2">
    <source>
        <dbReference type="EMBL" id="KAF0893502.1"/>
    </source>
</evidence>
<accession>A0A6G1C003</accession>
<gene>
    <name evidence="2" type="ORF">E2562_026100</name>
</gene>
<comment type="caution">
    <text evidence="2">The sequence shown here is derived from an EMBL/GenBank/DDBJ whole genome shotgun (WGS) entry which is preliminary data.</text>
</comment>
<dbReference type="Proteomes" id="UP000479710">
    <property type="component" value="Unassembled WGS sequence"/>
</dbReference>
<evidence type="ECO:0008006" key="4">
    <source>
        <dbReference type="Google" id="ProtNLM"/>
    </source>
</evidence>
<feature type="compositionally biased region" description="Basic and acidic residues" evidence="1">
    <location>
        <begin position="293"/>
        <end position="308"/>
    </location>
</feature>
<feature type="compositionally biased region" description="Basic residues" evidence="1">
    <location>
        <begin position="233"/>
        <end position="247"/>
    </location>
</feature>
<evidence type="ECO:0000256" key="1">
    <source>
        <dbReference type="SAM" id="MobiDB-lite"/>
    </source>
</evidence>
<dbReference type="AlphaFoldDB" id="A0A6G1C003"/>
<proteinExistence type="predicted"/>